<comment type="caution">
    <text evidence="2">The sequence shown here is derived from an EMBL/GenBank/DDBJ whole genome shotgun (WGS) entry which is preliminary data.</text>
</comment>
<accession>A0A1S2LVH7</accession>
<gene>
    <name evidence="2" type="ORF">BKP37_06375</name>
</gene>
<dbReference type="Proteomes" id="UP000179524">
    <property type="component" value="Unassembled WGS sequence"/>
</dbReference>
<keyword evidence="3" id="KW-1185">Reference proteome</keyword>
<feature type="transmembrane region" description="Helical" evidence="1">
    <location>
        <begin position="70"/>
        <end position="88"/>
    </location>
</feature>
<reference evidence="2 3" key="1">
    <citation type="submission" date="2016-10" db="EMBL/GenBank/DDBJ databases">
        <title>Draft genome sequences of four alkaliphilic bacteria belonging to the Anaerobacillus genus.</title>
        <authorList>
            <person name="Bassil N.M."/>
            <person name="Lloyd J.R."/>
        </authorList>
    </citation>
    <scope>NUCLEOTIDE SEQUENCE [LARGE SCALE GENOMIC DNA]</scope>
    <source>
        <strain evidence="2 3">DSM 18345</strain>
    </source>
</reference>
<organism evidence="2 3">
    <name type="scientific">Anaerobacillus alkalilacustris</name>
    <dbReference type="NCBI Taxonomy" id="393763"/>
    <lineage>
        <taxon>Bacteria</taxon>
        <taxon>Bacillati</taxon>
        <taxon>Bacillota</taxon>
        <taxon>Bacilli</taxon>
        <taxon>Bacillales</taxon>
        <taxon>Bacillaceae</taxon>
        <taxon>Anaerobacillus</taxon>
    </lineage>
</organism>
<evidence type="ECO:0000313" key="2">
    <source>
        <dbReference type="EMBL" id="OIJ16346.1"/>
    </source>
</evidence>
<dbReference type="RefSeq" id="WP_071308803.1">
    <property type="nucleotide sequence ID" value="NZ_MLQR01000010.1"/>
</dbReference>
<keyword evidence="1" id="KW-0472">Membrane</keyword>
<dbReference type="EMBL" id="MLQR01000010">
    <property type="protein sequence ID" value="OIJ16346.1"/>
    <property type="molecule type" value="Genomic_DNA"/>
</dbReference>
<dbReference type="AlphaFoldDB" id="A0A1S2LVH7"/>
<keyword evidence="1" id="KW-0812">Transmembrane</keyword>
<proteinExistence type="predicted"/>
<name>A0A1S2LVH7_9BACI</name>
<sequence length="95" mass="11044">MKLRFPLLFVTFILATNIHALIDKTVIYSQYPYHEYANLVSNISFFSLAIIIFVVFELTKLNKKKIKTHFGFALIFASVGSAVLLKVLRDNYFFF</sequence>
<protein>
    <submittedName>
        <fullName evidence="2">Uncharacterized protein</fullName>
    </submittedName>
</protein>
<feature type="transmembrane region" description="Helical" evidence="1">
    <location>
        <begin position="36"/>
        <end position="58"/>
    </location>
</feature>
<evidence type="ECO:0000256" key="1">
    <source>
        <dbReference type="SAM" id="Phobius"/>
    </source>
</evidence>
<keyword evidence="1" id="KW-1133">Transmembrane helix</keyword>
<evidence type="ECO:0000313" key="3">
    <source>
        <dbReference type="Proteomes" id="UP000179524"/>
    </source>
</evidence>